<keyword evidence="6" id="KW-1185">Reference proteome</keyword>
<dbReference type="PANTHER" id="PTHR11675">
    <property type="entry name" value="N-ACETYLGALACTOSAMINYLTRANSFERASE"/>
    <property type="match status" value="1"/>
</dbReference>
<dbReference type="InterPro" id="IPR029044">
    <property type="entry name" value="Nucleotide-diphossugar_trans"/>
</dbReference>
<protein>
    <recommendedName>
        <fullName evidence="4">Ricin B lectin domain-containing protein</fullName>
    </recommendedName>
</protein>
<dbReference type="AlphaFoldDB" id="A0A672QMR8"/>
<evidence type="ECO:0000256" key="3">
    <source>
        <dbReference type="SAM" id="MobiDB-lite"/>
    </source>
</evidence>
<dbReference type="InterPro" id="IPR035992">
    <property type="entry name" value="Ricin_B-like_lectins"/>
</dbReference>
<dbReference type="PROSITE" id="PS50231">
    <property type="entry name" value="RICIN_B_LECTIN"/>
    <property type="match status" value="1"/>
</dbReference>
<dbReference type="GO" id="GO:0004653">
    <property type="term" value="F:polypeptide N-acetylgalactosaminyltransferase activity"/>
    <property type="evidence" value="ECO:0007669"/>
    <property type="project" value="TreeGrafter"/>
</dbReference>
<dbReference type="Pfam" id="PF00652">
    <property type="entry name" value="Ricin_B_lectin"/>
    <property type="match status" value="1"/>
</dbReference>
<feature type="region of interest" description="Disordered" evidence="3">
    <location>
        <begin position="345"/>
        <end position="367"/>
    </location>
</feature>
<name>A0A672QMR8_SINGR</name>
<dbReference type="InterPro" id="IPR000772">
    <property type="entry name" value="Ricin_B_lectin"/>
</dbReference>
<evidence type="ECO:0000313" key="5">
    <source>
        <dbReference type="Ensembl" id="ENSSGRP00000077324.1"/>
    </source>
</evidence>
<evidence type="ECO:0000256" key="2">
    <source>
        <dbReference type="ARBA" id="ARBA00023157"/>
    </source>
</evidence>
<evidence type="ECO:0000256" key="1">
    <source>
        <dbReference type="ARBA" id="ARBA00022734"/>
    </source>
</evidence>
<keyword evidence="1" id="KW-0430">Lectin</keyword>
<dbReference type="GO" id="GO:0006493">
    <property type="term" value="P:protein O-linked glycosylation"/>
    <property type="evidence" value="ECO:0007669"/>
    <property type="project" value="TreeGrafter"/>
</dbReference>
<feature type="domain" description="Ricin B lectin" evidence="4">
    <location>
        <begin position="225"/>
        <end position="302"/>
    </location>
</feature>
<dbReference type="GO" id="GO:0005794">
    <property type="term" value="C:Golgi apparatus"/>
    <property type="evidence" value="ECO:0007669"/>
    <property type="project" value="TreeGrafter"/>
</dbReference>
<sequence>LLHTICSVLHTSPCFYGWLEPLLARLVQEPTTVVSPSIAVIDKNNLQFIKPVVSARTHSRGNFDWILSFGWETIPEEERVKRKDETYPVRTPTIAGGLFAIYNKSLLQVWLCEGSLDIIPCSVVGHIFCTKSPHSFPKGIDVIARNQVRLAEVWMDDYKKIFYNRNKKAAAIAAEKSFGDISERLKLRERLHCKNVSWYLENIYTEAFVPDLNPVYYQKNINFFTCLDIGEKNPGGKSVVLFICHNMGINQYFEYMSHQEWRHNIDKQLCLHATIEPERVQVELCNFQDEGTVPAPQQTWSLILVSQQVWYISQHPFASGCIMPQIMSAELWHKMILSQIGKHNDKSEADRLQEGGACGKQPTQGAD</sequence>
<dbReference type="Gene3D" id="3.90.550.10">
    <property type="entry name" value="Spore Coat Polysaccharide Biosynthesis Protein SpsA, Chain A"/>
    <property type="match status" value="2"/>
</dbReference>
<dbReference type="Proteomes" id="UP000472262">
    <property type="component" value="Unassembled WGS sequence"/>
</dbReference>
<dbReference type="Gene3D" id="2.80.10.50">
    <property type="match status" value="1"/>
</dbReference>
<dbReference type="SUPFAM" id="SSF50370">
    <property type="entry name" value="Ricin B-like lectins"/>
    <property type="match status" value="1"/>
</dbReference>
<keyword evidence="2" id="KW-1015">Disulfide bond</keyword>
<proteinExistence type="predicted"/>
<dbReference type="SUPFAM" id="SSF53448">
    <property type="entry name" value="Nucleotide-diphospho-sugar transferases"/>
    <property type="match status" value="1"/>
</dbReference>
<dbReference type="PANTHER" id="PTHR11675:SF137">
    <property type="entry name" value="POLYPEPTIDE N-ACETYLGALACTOSAMINYLTRANSFERASE"/>
    <property type="match status" value="1"/>
</dbReference>
<dbReference type="Ensembl" id="ENSSGRT00000082315.1">
    <property type="protein sequence ID" value="ENSSGRP00000077324.1"/>
    <property type="gene ID" value="ENSSGRG00000039162.1"/>
</dbReference>
<organism evidence="5 6">
    <name type="scientific">Sinocyclocheilus grahami</name>
    <name type="common">Dianchi golden-line fish</name>
    <name type="synonym">Barbus grahami</name>
    <dbReference type="NCBI Taxonomy" id="75366"/>
    <lineage>
        <taxon>Eukaryota</taxon>
        <taxon>Metazoa</taxon>
        <taxon>Chordata</taxon>
        <taxon>Craniata</taxon>
        <taxon>Vertebrata</taxon>
        <taxon>Euteleostomi</taxon>
        <taxon>Actinopterygii</taxon>
        <taxon>Neopterygii</taxon>
        <taxon>Teleostei</taxon>
        <taxon>Ostariophysi</taxon>
        <taxon>Cypriniformes</taxon>
        <taxon>Cyprinidae</taxon>
        <taxon>Cyprininae</taxon>
        <taxon>Sinocyclocheilus</taxon>
    </lineage>
</organism>
<accession>A0A672QMR8</accession>
<dbReference type="GO" id="GO:0030246">
    <property type="term" value="F:carbohydrate binding"/>
    <property type="evidence" value="ECO:0007669"/>
    <property type="project" value="UniProtKB-KW"/>
</dbReference>
<evidence type="ECO:0000313" key="6">
    <source>
        <dbReference type="Proteomes" id="UP000472262"/>
    </source>
</evidence>
<evidence type="ECO:0000259" key="4">
    <source>
        <dbReference type="Pfam" id="PF00652"/>
    </source>
</evidence>
<reference evidence="5" key="2">
    <citation type="submission" date="2025-09" db="UniProtKB">
        <authorList>
            <consortium name="Ensembl"/>
        </authorList>
    </citation>
    <scope>IDENTIFICATION</scope>
</reference>
<reference evidence="5" key="1">
    <citation type="submission" date="2025-08" db="UniProtKB">
        <authorList>
            <consortium name="Ensembl"/>
        </authorList>
    </citation>
    <scope>IDENTIFICATION</scope>
</reference>